<comment type="caution">
    <text evidence="13">The sequence shown here is derived from an EMBL/GenBank/DDBJ whole genome shotgun (WGS) entry which is preliminary data.</text>
</comment>
<dbReference type="InterPro" id="IPR046887">
    <property type="entry name" value="RsmE_PUA-like"/>
</dbReference>
<evidence type="ECO:0000256" key="1">
    <source>
        <dbReference type="ARBA" id="ARBA00004496"/>
    </source>
</evidence>
<dbReference type="NCBIfam" id="TIGR00046">
    <property type="entry name" value="RsmE family RNA methyltransferase"/>
    <property type="match status" value="1"/>
</dbReference>
<evidence type="ECO:0000259" key="11">
    <source>
        <dbReference type="Pfam" id="PF04452"/>
    </source>
</evidence>
<dbReference type="OrthoDB" id="9815641at2"/>
<evidence type="ECO:0000256" key="6">
    <source>
        <dbReference type="ARBA" id="ARBA00022679"/>
    </source>
</evidence>
<dbReference type="Gene3D" id="2.40.240.20">
    <property type="entry name" value="Hypothetical PUA domain-like, domain 1"/>
    <property type="match status" value="1"/>
</dbReference>
<evidence type="ECO:0000256" key="7">
    <source>
        <dbReference type="ARBA" id="ARBA00022691"/>
    </source>
</evidence>
<evidence type="ECO:0000259" key="12">
    <source>
        <dbReference type="Pfam" id="PF20260"/>
    </source>
</evidence>
<dbReference type="InterPro" id="IPR029028">
    <property type="entry name" value="Alpha/beta_knot_MTases"/>
</dbReference>
<feature type="domain" description="Ribosomal RNA small subunit methyltransferase E PUA-like" evidence="12">
    <location>
        <begin position="18"/>
        <end position="64"/>
    </location>
</feature>
<dbReference type="NCBIfam" id="NF008702">
    <property type="entry name" value="PRK11713.6-1"/>
    <property type="match status" value="1"/>
</dbReference>
<feature type="domain" description="Ribosomal RNA small subunit methyltransferase E methyltransferase" evidence="11">
    <location>
        <begin position="72"/>
        <end position="228"/>
    </location>
</feature>
<dbReference type="InterPro" id="IPR029026">
    <property type="entry name" value="tRNA_m1G_MTases_N"/>
</dbReference>
<keyword evidence="14" id="KW-1185">Reference proteome</keyword>
<keyword evidence="6 10" id="KW-0808">Transferase</keyword>
<dbReference type="Gene3D" id="3.40.1280.10">
    <property type="match status" value="1"/>
</dbReference>
<dbReference type="EC" id="2.1.1.193" evidence="10"/>
<name>A0A2K1DY68_9FLAO</name>
<dbReference type="InterPro" id="IPR046886">
    <property type="entry name" value="RsmE_MTase_dom"/>
</dbReference>
<dbReference type="PIRSF" id="PIRSF015601">
    <property type="entry name" value="MTase_slr0722"/>
    <property type="match status" value="1"/>
</dbReference>
<dbReference type="Proteomes" id="UP000236641">
    <property type="component" value="Unassembled WGS sequence"/>
</dbReference>
<dbReference type="EMBL" id="POWF01000004">
    <property type="protein sequence ID" value="PNQ72975.1"/>
    <property type="molecule type" value="Genomic_DNA"/>
</dbReference>
<evidence type="ECO:0000256" key="8">
    <source>
        <dbReference type="ARBA" id="ARBA00025699"/>
    </source>
</evidence>
<keyword evidence="3 10" id="KW-0963">Cytoplasm</keyword>
<comment type="subcellular location">
    <subcellularLocation>
        <location evidence="1 10">Cytoplasm</location>
    </subcellularLocation>
</comment>
<dbReference type="Pfam" id="PF20260">
    <property type="entry name" value="PUA_4"/>
    <property type="match status" value="1"/>
</dbReference>
<evidence type="ECO:0000256" key="9">
    <source>
        <dbReference type="ARBA" id="ARBA00047944"/>
    </source>
</evidence>
<keyword evidence="7 10" id="KW-0949">S-adenosyl-L-methionine</keyword>
<dbReference type="CDD" id="cd18084">
    <property type="entry name" value="RsmE-like"/>
    <property type="match status" value="1"/>
</dbReference>
<comment type="function">
    <text evidence="8 10">Specifically methylates the N3 position of the uracil ring of uridine 1498 (m3U1498) in 16S rRNA. Acts on the fully assembled 30S ribosomal subunit.</text>
</comment>
<dbReference type="SUPFAM" id="SSF75217">
    <property type="entry name" value="alpha/beta knot"/>
    <property type="match status" value="1"/>
</dbReference>
<dbReference type="RefSeq" id="WP_103052014.1">
    <property type="nucleotide sequence ID" value="NZ_POWF01000004.1"/>
</dbReference>
<keyword evidence="5 10" id="KW-0489">Methyltransferase</keyword>
<dbReference type="PANTHER" id="PTHR30027">
    <property type="entry name" value="RIBOSOMAL RNA SMALL SUBUNIT METHYLTRANSFERASE E"/>
    <property type="match status" value="1"/>
</dbReference>
<protein>
    <recommendedName>
        <fullName evidence="10">Ribosomal RNA small subunit methyltransferase E</fullName>
        <ecNumber evidence="10">2.1.1.193</ecNumber>
    </recommendedName>
</protein>
<evidence type="ECO:0000256" key="2">
    <source>
        <dbReference type="ARBA" id="ARBA00005528"/>
    </source>
</evidence>
<dbReference type="Pfam" id="PF04452">
    <property type="entry name" value="Methyltrans_RNA"/>
    <property type="match status" value="1"/>
</dbReference>
<reference evidence="13 14" key="1">
    <citation type="submission" date="2018-01" db="EMBL/GenBank/DDBJ databases">
        <title>The draft genome of Hanstruepera neustonica JCM19743.</title>
        <authorList>
            <person name="He R.-H."/>
            <person name="Du Z.-J."/>
        </authorList>
    </citation>
    <scope>NUCLEOTIDE SEQUENCE [LARGE SCALE GENOMIC DNA]</scope>
    <source>
        <strain evidence="13 14">JCM19743</strain>
    </source>
</reference>
<keyword evidence="4 10" id="KW-0698">rRNA processing</keyword>
<evidence type="ECO:0000256" key="10">
    <source>
        <dbReference type="PIRNR" id="PIRNR015601"/>
    </source>
</evidence>
<dbReference type="PANTHER" id="PTHR30027:SF3">
    <property type="entry name" value="16S RRNA (URACIL(1498)-N(3))-METHYLTRANSFERASE"/>
    <property type="match status" value="1"/>
</dbReference>
<proteinExistence type="inferred from homology"/>
<dbReference type="GO" id="GO:0070042">
    <property type="term" value="F:rRNA (uridine-N3-)-methyltransferase activity"/>
    <property type="evidence" value="ECO:0007669"/>
    <property type="project" value="TreeGrafter"/>
</dbReference>
<dbReference type="InterPro" id="IPR015947">
    <property type="entry name" value="PUA-like_sf"/>
</dbReference>
<sequence>MQLFFNPDITETSQEIIFDKEESRHIVKVLRKAVGDSLDITNGKGWLFKASIIQADIKKCIANIIEKEKKPKKNYRIHLAVAPTKLNDRYEWFLEKSTELGIDEITPIICDHSERKTIKPERYNKIIQSAMKQSLQCYLPKLNEQISFSDFMKVALIGQRFIAHCEDNHKLFLKEQLNKDQDITILIGPEGDFSVKEIEMALHNKFIPVTLGETRLRTETAAIVACHSVVFVNE</sequence>
<evidence type="ECO:0000256" key="4">
    <source>
        <dbReference type="ARBA" id="ARBA00022552"/>
    </source>
</evidence>
<evidence type="ECO:0000256" key="5">
    <source>
        <dbReference type="ARBA" id="ARBA00022603"/>
    </source>
</evidence>
<accession>A0A2K1DY68</accession>
<evidence type="ECO:0000313" key="14">
    <source>
        <dbReference type="Proteomes" id="UP000236641"/>
    </source>
</evidence>
<comment type="similarity">
    <text evidence="2 10">Belongs to the RNA methyltransferase RsmE family.</text>
</comment>
<evidence type="ECO:0000313" key="13">
    <source>
        <dbReference type="EMBL" id="PNQ72975.1"/>
    </source>
</evidence>
<dbReference type="InterPro" id="IPR006700">
    <property type="entry name" value="RsmE"/>
</dbReference>
<gene>
    <name evidence="13" type="ORF">C1T31_08220</name>
</gene>
<dbReference type="SUPFAM" id="SSF88697">
    <property type="entry name" value="PUA domain-like"/>
    <property type="match status" value="1"/>
</dbReference>
<dbReference type="GO" id="GO:0070475">
    <property type="term" value="P:rRNA base methylation"/>
    <property type="evidence" value="ECO:0007669"/>
    <property type="project" value="TreeGrafter"/>
</dbReference>
<comment type="catalytic activity">
    <reaction evidence="9 10">
        <text>uridine(1498) in 16S rRNA + S-adenosyl-L-methionine = N(3)-methyluridine(1498) in 16S rRNA + S-adenosyl-L-homocysteine + H(+)</text>
        <dbReference type="Rhea" id="RHEA:42920"/>
        <dbReference type="Rhea" id="RHEA-COMP:10283"/>
        <dbReference type="Rhea" id="RHEA-COMP:10284"/>
        <dbReference type="ChEBI" id="CHEBI:15378"/>
        <dbReference type="ChEBI" id="CHEBI:57856"/>
        <dbReference type="ChEBI" id="CHEBI:59789"/>
        <dbReference type="ChEBI" id="CHEBI:65315"/>
        <dbReference type="ChEBI" id="CHEBI:74502"/>
        <dbReference type="EC" id="2.1.1.193"/>
    </reaction>
</comment>
<dbReference type="GO" id="GO:0005737">
    <property type="term" value="C:cytoplasm"/>
    <property type="evidence" value="ECO:0007669"/>
    <property type="project" value="UniProtKB-SubCell"/>
</dbReference>
<evidence type="ECO:0000256" key="3">
    <source>
        <dbReference type="ARBA" id="ARBA00022490"/>
    </source>
</evidence>
<dbReference type="AlphaFoldDB" id="A0A2K1DY68"/>
<organism evidence="13 14">
    <name type="scientific">Hanstruepera neustonica</name>
    <dbReference type="NCBI Taxonomy" id="1445657"/>
    <lineage>
        <taxon>Bacteria</taxon>
        <taxon>Pseudomonadati</taxon>
        <taxon>Bacteroidota</taxon>
        <taxon>Flavobacteriia</taxon>
        <taxon>Flavobacteriales</taxon>
        <taxon>Flavobacteriaceae</taxon>
        <taxon>Hanstruepera</taxon>
    </lineage>
</organism>